<sequence>MTARGDFIEVFGGVFEHSPFIAERVYDEGLIFVPMTAKGLHDAMVSVFRRASREERLSVLRAHPDLAGRLAIAGELTEDSRQEQAGAGLDRLNAAEHARFTELNAAYTGKFGFPFIIAVKGLDKSDILAAFETRIHNSADEEFETAAAQVEKIARLRLVTLLPENPK</sequence>
<evidence type="ECO:0000256" key="5">
    <source>
        <dbReference type="ARBA" id="ARBA00022793"/>
    </source>
</evidence>
<dbReference type="GO" id="GO:0000255">
    <property type="term" value="P:allantoin metabolic process"/>
    <property type="evidence" value="ECO:0007669"/>
    <property type="project" value="InterPro"/>
</dbReference>
<evidence type="ECO:0000313" key="9">
    <source>
        <dbReference type="Proteomes" id="UP000287687"/>
    </source>
</evidence>
<keyword evidence="6 8" id="KW-0456">Lyase</keyword>
<evidence type="ECO:0000313" key="8">
    <source>
        <dbReference type="EMBL" id="RWX78736.1"/>
    </source>
</evidence>
<name>A0A444LI72_9HYPH</name>
<evidence type="ECO:0000256" key="4">
    <source>
        <dbReference type="ARBA" id="ARBA00022631"/>
    </source>
</evidence>
<feature type="domain" description="Oxo-4-hydroxy-4-carboxy-5-ureidoimidazoline decarboxylase" evidence="7">
    <location>
        <begin position="4"/>
        <end position="158"/>
    </location>
</feature>
<keyword evidence="4" id="KW-0659">Purine metabolism</keyword>
<evidence type="ECO:0000256" key="6">
    <source>
        <dbReference type="ARBA" id="ARBA00023239"/>
    </source>
</evidence>
<dbReference type="AlphaFoldDB" id="A0A444LI72"/>
<protein>
    <recommendedName>
        <fullName evidence="3">2-oxo-4-hydroxy-4-carboxy-5-ureidoimidazoline decarboxylase</fullName>
        <ecNumber evidence="3">4.1.1.97</ecNumber>
    </recommendedName>
</protein>
<comment type="pathway">
    <text evidence="2">Purine metabolism; urate degradation; (S)-allantoin from urate: step 3/3.</text>
</comment>
<evidence type="ECO:0000256" key="3">
    <source>
        <dbReference type="ARBA" id="ARBA00012257"/>
    </source>
</evidence>
<reference evidence="8 9" key="1">
    <citation type="submission" date="2019-01" db="EMBL/GenBank/DDBJ databases">
        <title>The draft genome of Rhizobium sp. 24NR.</title>
        <authorList>
            <person name="Liu L."/>
            <person name="Liang L."/>
            <person name="Shi S."/>
            <person name="Xu L."/>
            <person name="Wang X."/>
            <person name="Li L."/>
            <person name="Zhang X."/>
        </authorList>
    </citation>
    <scope>NUCLEOTIDE SEQUENCE [LARGE SCALE GENOMIC DNA]</scope>
    <source>
        <strain evidence="8 9">24NR</strain>
    </source>
</reference>
<gene>
    <name evidence="8" type="primary">uraD</name>
    <name evidence="8" type="ORF">EPK99_09085</name>
</gene>
<dbReference type="EC" id="4.1.1.97" evidence="3"/>
<dbReference type="GO" id="GO:0019628">
    <property type="term" value="P:urate catabolic process"/>
    <property type="evidence" value="ECO:0007669"/>
    <property type="project" value="UniProtKB-UniPathway"/>
</dbReference>
<proteinExistence type="predicted"/>
<dbReference type="EMBL" id="SBIP01000002">
    <property type="protein sequence ID" value="RWX78736.1"/>
    <property type="molecule type" value="Genomic_DNA"/>
</dbReference>
<keyword evidence="5" id="KW-0210">Decarboxylase</keyword>
<comment type="caution">
    <text evidence="8">The sequence shown here is derived from an EMBL/GenBank/DDBJ whole genome shotgun (WGS) entry which is preliminary data.</text>
</comment>
<evidence type="ECO:0000259" key="7">
    <source>
        <dbReference type="Pfam" id="PF09349"/>
    </source>
</evidence>
<dbReference type="GO" id="GO:0051997">
    <property type="term" value="F:2-oxo-4-hydroxy-4-carboxy-5-ureidoimidazoline decarboxylase activity"/>
    <property type="evidence" value="ECO:0007669"/>
    <property type="project" value="UniProtKB-EC"/>
</dbReference>
<evidence type="ECO:0000256" key="1">
    <source>
        <dbReference type="ARBA" id="ARBA00001163"/>
    </source>
</evidence>
<dbReference type="InterPro" id="IPR017580">
    <property type="entry name" value="OHCU_decarboxylase-1"/>
</dbReference>
<dbReference type="InterPro" id="IPR018020">
    <property type="entry name" value="OHCU_decarboxylase"/>
</dbReference>
<dbReference type="PANTHER" id="PTHR43466">
    <property type="entry name" value="2-OXO-4-HYDROXY-4-CARBOXY-5-UREIDOIMIDAZOLINE DECARBOXYLASE-RELATED"/>
    <property type="match status" value="1"/>
</dbReference>
<dbReference type="InterPro" id="IPR036778">
    <property type="entry name" value="OHCU_decarboxylase_sf"/>
</dbReference>
<comment type="catalytic activity">
    <reaction evidence="1">
        <text>5-hydroxy-2-oxo-4-ureido-2,5-dihydro-1H-imidazole-5-carboxylate + H(+) = (S)-allantoin + CO2</text>
        <dbReference type="Rhea" id="RHEA:26301"/>
        <dbReference type="ChEBI" id="CHEBI:15378"/>
        <dbReference type="ChEBI" id="CHEBI:15678"/>
        <dbReference type="ChEBI" id="CHEBI:16526"/>
        <dbReference type="ChEBI" id="CHEBI:58639"/>
        <dbReference type="EC" id="4.1.1.97"/>
    </reaction>
</comment>
<dbReference type="PANTHER" id="PTHR43466:SF1">
    <property type="entry name" value="2-OXO-4-HYDROXY-4-CARBOXY-5-UREIDOIMIDAZOLINE DECARBOXYLASE-RELATED"/>
    <property type="match status" value="1"/>
</dbReference>
<organism evidence="8 9">
    <name type="scientific">Neorhizobium lilium</name>
    <dbReference type="NCBI Taxonomy" id="2503024"/>
    <lineage>
        <taxon>Bacteria</taxon>
        <taxon>Pseudomonadati</taxon>
        <taxon>Pseudomonadota</taxon>
        <taxon>Alphaproteobacteria</taxon>
        <taxon>Hyphomicrobiales</taxon>
        <taxon>Rhizobiaceae</taxon>
        <taxon>Rhizobium/Agrobacterium group</taxon>
        <taxon>Neorhizobium</taxon>
    </lineage>
</organism>
<dbReference type="Proteomes" id="UP000287687">
    <property type="component" value="Unassembled WGS sequence"/>
</dbReference>
<accession>A0A444LI72</accession>
<dbReference type="NCBIfam" id="TIGR03164">
    <property type="entry name" value="UHCUDC"/>
    <property type="match status" value="1"/>
</dbReference>
<dbReference type="SUPFAM" id="SSF158694">
    <property type="entry name" value="UraD-Like"/>
    <property type="match status" value="1"/>
</dbReference>
<keyword evidence="9" id="KW-1185">Reference proteome</keyword>
<dbReference type="UniPathway" id="UPA00394">
    <property type="reaction ID" value="UER00652"/>
</dbReference>
<dbReference type="GO" id="GO:0006144">
    <property type="term" value="P:purine nucleobase metabolic process"/>
    <property type="evidence" value="ECO:0007669"/>
    <property type="project" value="UniProtKB-KW"/>
</dbReference>
<dbReference type="Pfam" id="PF09349">
    <property type="entry name" value="OHCU_decarbox"/>
    <property type="match status" value="1"/>
</dbReference>
<evidence type="ECO:0000256" key="2">
    <source>
        <dbReference type="ARBA" id="ARBA00004754"/>
    </source>
</evidence>
<dbReference type="OrthoDB" id="9800909at2"/>
<dbReference type="RefSeq" id="WP_128442713.1">
    <property type="nucleotide sequence ID" value="NZ_SBIP01000002.1"/>
</dbReference>
<dbReference type="Gene3D" id="1.10.3330.10">
    <property type="entry name" value="Oxo-4-hydroxy-4-carboxy-5-ureidoimidazoline decarboxylase"/>
    <property type="match status" value="1"/>
</dbReference>